<sequence length="1204" mass="130894">MGTDESKGRTPGAKDPAKSRSGGGAAGDGGKASSHPTADLGSFASLPKLRDAVAVERSDLFRRKMEVCCIVLDFSNDSNLREKEAKRQTLLEMVEYVNSTRNCFNEALMQNVVNMVSANIFRALQTKNKDVRMFSDPEDDEPCLEKAWPHLQIVYEFFLRFIVSNDVDPKIAKRFVDQNFMMKFLELFDAEDPRERDYLKTILHRIYGKFMALRSFIRRAIQHVFCKVIYESENHSGVGELLEILGSIINGFALPLKDEHKEFLMKALIPLHKVKSLASFNQQLSYCMAQYVEKDPRLAYDIITVMLRFWPLSITAKQVLFLNELEETLELTQPSDFPKMQVELFRRLAMCITCPHFQVAERTLFYWNNDYIVKLINQNRHVLFPIIIGALYKNSKHHWNSAVHGLTFNVLKLLMEADPQLFDQCAEQHRQEEEEEERREQTRKQKWKVVPAEGSRDFPERAAEHECWPGGGGLVPAMLAELLGLRCGGGLFSKRHDVGGLVVAEDSKAGEGGFATVWRCRALSGRGYGGEVPAEYVALKKTICADEDRRATALSEAEVLRGTVDQPGPGSELVARYLGHAEVPAVAGARGQVLVVLEWCARGTLLDRVLGDGGAVSEPRCPNVEEAVAVRMLKEVSCALRYLHWSRGIVHYDLKPENILYCADSSTRLCDFGSASSSQWPDFCRETSRGVVRQVQLFLESRTTPMFRPPELADPDLARLPITGKADMFMLGLCLFQALFAVHAFPAEGRLANLNATFSVPAAAEASYSPAVLRTLRALLRREPEERPGPEELHSTGLLGGQPGSGGLASVAPPAEGPAAEGQPPASAPAGSPEAEARGAACAARDSAAAPPAACDAPTEADPPVVTFSFRQEANLAVGPGRPPVLPLPRGASSYVGSLSHRVLGERVPLELRVDREGGRWCGEWFVLDQVEPVSIELMGQNQVRIVNTDGQCTTTLCGTCGADGTIRGDLRQGSEGGGCFELHPVSTADPRSLAEPALPNPPWVGLSPGSDVPPPSPASQTEAAGAAVMVAVSGRLLVFSKSRSKWLPGDILALVVRAGRMAEDPGAAAQPPAPAGAVWVRFQPPGEPAMTKIVPPEDFGETLRPCEGGPAAGPPGLAAVAGDVSVLSRSRRAWLPGRLVRLALRAGRTDAGEALPPGAVHVCIQMGADARGDKWLPPEEFCSCLRPPGGSSAGGTSRRAVQL</sequence>
<dbReference type="SUPFAM" id="SSF56112">
    <property type="entry name" value="Protein kinase-like (PK-like)"/>
    <property type="match status" value="1"/>
</dbReference>
<feature type="domain" description="Protein kinase" evidence="2">
    <location>
        <begin position="503"/>
        <end position="799"/>
    </location>
</feature>
<dbReference type="InterPro" id="IPR011989">
    <property type="entry name" value="ARM-like"/>
</dbReference>
<evidence type="ECO:0000259" key="2">
    <source>
        <dbReference type="PROSITE" id="PS50011"/>
    </source>
</evidence>
<dbReference type="InterPro" id="IPR011009">
    <property type="entry name" value="Kinase-like_dom_sf"/>
</dbReference>
<protein>
    <recommendedName>
        <fullName evidence="2">Protein kinase domain-containing protein</fullName>
    </recommendedName>
</protein>
<dbReference type="InterPro" id="IPR002554">
    <property type="entry name" value="PP2A_B56"/>
</dbReference>
<name>A0ABN9R574_9DINO</name>
<dbReference type="PANTHER" id="PTHR10257:SF3">
    <property type="entry name" value="SERINE_THREONINE-PROTEIN PHOSPHATASE 2A 56 KDA REGULATORY SUBUNIT GAMMA ISOFORM"/>
    <property type="match status" value="1"/>
</dbReference>
<reference evidence="3" key="1">
    <citation type="submission" date="2023-10" db="EMBL/GenBank/DDBJ databases">
        <authorList>
            <person name="Chen Y."/>
            <person name="Shah S."/>
            <person name="Dougan E. K."/>
            <person name="Thang M."/>
            <person name="Chan C."/>
        </authorList>
    </citation>
    <scope>NUCLEOTIDE SEQUENCE [LARGE SCALE GENOMIC DNA]</scope>
</reference>
<evidence type="ECO:0000313" key="3">
    <source>
        <dbReference type="EMBL" id="CAK0812958.1"/>
    </source>
</evidence>
<evidence type="ECO:0000313" key="4">
    <source>
        <dbReference type="Proteomes" id="UP001189429"/>
    </source>
</evidence>
<comment type="caution">
    <text evidence="3">The sequence shown here is derived from an EMBL/GenBank/DDBJ whole genome shotgun (WGS) entry which is preliminary data.</text>
</comment>
<feature type="region of interest" description="Disordered" evidence="1">
    <location>
        <begin position="427"/>
        <end position="450"/>
    </location>
</feature>
<organism evidence="3 4">
    <name type="scientific">Prorocentrum cordatum</name>
    <dbReference type="NCBI Taxonomy" id="2364126"/>
    <lineage>
        <taxon>Eukaryota</taxon>
        <taxon>Sar</taxon>
        <taxon>Alveolata</taxon>
        <taxon>Dinophyceae</taxon>
        <taxon>Prorocentrales</taxon>
        <taxon>Prorocentraceae</taxon>
        <taxon>Prorocentrum</taxon>
    </lineage>
</organism>
<dbReference type="Proteomes" id="UP001189429">
    <property type="component" value="Unassembled WGS sequence"/>
</dbReference>
<feature type="compositionally biased region" description="Basic and acidic residues" evidence="1">
    <location>
        <begin position="427"/>
        <end position="443"/>
    </location>
</feature>
<dbReference type="Gene3D" id="1.10.510.10">
    <property type="entry name" value="Transferase(Phosphotransferase) domain 1"/>
    <property type="match status" value="1"/>
</dbReference>
<feature type="compositionally biased region" description="Basic and acidic residues" evidence="1">
    <location>
        <begin position="785"/>
        <end position="794"/>
    </location>
</feature>
<feature type="compositionally biased region" description="Low complexity" evidence="1">
    <location>
        <begin position="808"/>
        <end position="844"/>
    </location>
</feature>
<dbReference type="EMBL" id="CAUYUJ010005258">
    <property type="protein sequence ID" value="CAK0812958.1"/>
    <property type="molecule type" value="Genomic_DNA"/>
</dbReference>
<dbReference type="InterPro" id="IPR016024">
    <property type="entry name" value="ARM-type_fold"/>
</dbReference>
<dbReference type="Gene3D" id="1.25.10.10">
    <property type="entry name" value="Leucine-rich Repeat Variant"/>
    <property type="match status" value="1"/>
</dbReference>
<keyword evidence="4" id="KW-1185">Reference proteome</keyword>
<feature type="region of interest" description="Disordered" evidence="1">
    <location>
        <begin position="1"/>
        <end position="41"/>
    </location>
</feature>
<proteinExistence type="predicted"/>
<gene>
    <name evidence="3" type="ORF">PCOR1329_LOCUS17059</name>
</gene>
<accession>A0ABN9R574</accession>
<dbReference type="PANTHER" id="PTHR10257">
    <property type="entry name" value="SERINE/THREONINE PROTEIN PHOSPHATASE 2A PP2A REGULATORY SUBUNIT B"/>
    <property type="match status" value="1"/>
</dbReference>
<dbReference type="SUPFAM" id="SSF48371">
    <property type="entry name" value="ARM repeat"/>
    <property type="match status" value="1"/>
</dbReference>
<dbReference type="Pfam" id="PF00069">
    <property type="entry name" value="Pkinase"/>
    <property type="match status" value="1"/>
</dbReference>
<dbReference type="SMART" id="SM00220">
    <property type="entry name" value="S_TKc"/>
    <property type="match status" value="1"/>
</dbReference>
<evidence type="ECO:0000256" key="1">
    <source>
        <dbReference type="SAM" id="MobiDB-lite"/>
    </source>
</evidence>
<feature type="region of interest" description="Disordered" evidence="1">
    <location>
        <begin position="785"/>
        <end position="844"/>
    </location>
</feature>
<dbReference type="InterPro" id="IPR000719">
    <property type="entry name" value="Prot_kinase_dom"/>
</dbReference>
<dbReference type="Pfam" id="PF01603">
    <property type="entry name" value="B56"/>
    <property type="match status" value="1"/>
</dbReference>
<dbReference type="PROSITE" id="PS00108">
    <property type="entry name" value="PROTEIN_KINASE_ST"/>
    <property type="match status" value="1"/>
</dbReference>
<dbReference type="PROSITE" id="PS50011">
    <property type="entry name" value="PROTEIN_KINASE_DOM"/>
    <property type="match status" value="1"/>
</dbReference>
<feature type="compositionally biased region" description="Gly residues" evidence="1">
    <location>
        <begin position="798"/>
        <end position="807"/>
    </location>
</feature>
<dbReference type="InterPro" id="IPR008271">
    <property type="entry name" value="Ser/Thr_kinase_AS"/>
</dbReference>
<feature type="compositionally biased region" description="Gly residues" evidence="1">
    <location>
        <begin position="21"/>
        <end position="30"/>
    </location>
</feature>
<feature type="region of interest" description="Disordered" evidence="1">
    <location>
        <begin position="991"/>
        <end position="1021"/>
    </location>
</feature>